<feature type="region of interest" description="Disordered" evidence="1">
    <location>
        <begin position="123"/>
        <end position="264"/>
    </location>
</feature>
<feature type="compositionally biased region" description="Low complexity" evidence="1">
    <location>
        <begin position="208"/>
        <end position="226"/>
    </location>
</feature>
<protein>
    <submittedName>
        <fullName evidence="2">Uncharacterized protein</fullName>
    </submittedName>
</protein>
<evidence type="ECO:0000313" key="2">
    <source>
        <dbReference type="EMBL" id="CAE0407808.1"/>
    </source>
</evidence>
<accession>A0A7S3P686</accession>
<feature type="compositionally biased region" description="Low complexity" evidence="1">
    <location>
        <begin position="46"/>
        <end position="63"/>
    </location>
</feature>
<feature type="region of interest" description="Disordered" evidence="1">
    <location>
        <begin position="289"/>
        <end position="313"/>
    </location>
</feature>
<feature type="compositionally biased region" description="Basic and acidic residues" evidence="1">
    <location>
        <begin position="255"/>
        <end position="264"/>
    </location>
</feature>
<name>A0A7S3P686_9STRA</name>
<dbReference type="EMBL" id="HBIM01006583">
    <property type="protein sequence ID" value="CAE0407808.1"/>
    <property type="molecule type" value="Transcribed_RNA"/>
</dbReference>
<feature type="region of interest" description="Disordered" evidence="1">
    <location>
        <begin position="35"/>
        <end position="70"/>
    </location>
</feature>
<dbReference type="AlphaFoldDB" id="A0A7S3P686"/>
<organism evidence="2">
    <name type="scientific">Amphora coffeiformis</name>
    <dbReference type="NCBI Taxonomy" id="265554"/>
    <lineage>
        <taxon>Eukaryota</taxon>
        <taxon>Sar</taxon>
        <taxon>Stramenopiles</taxon>
        <taxon>Ochrophyta</taxon>
        <taxon>Bacillariophyta</taxon>
        <taxon>Bacillariophyceae</taxon>
        <taxon>Bacillariophycidae</taxon>
        <taxon>Thalassiophysales</taxon>
        <taxon>Catenulaceae</taxon>
        <taxon>Amphora</taxon>
    </lineage>
</organism>
<feature type="compositionally biased region" description="Polar residues" evidence="1">
    <location>
        <begin position="289"/>
        <end position="309"/>
    </location>
</feature>
<evidence type="ECO:0000256" key="1">
    <source>
        <dbReference type="SAM" id="MobiDB-lite"/>
    </source>
</evidence>
<gene>
    <name evidence="2" type="ORF">ACOF00016_LOCUS5596</name>
</gene>
<proteinExistence type="predicted"/>
<feature type="compositionally biased region" description="Acidic residues" evidence="1">
    <location>
        <begin position="147"/>
        <end position="183"/>
    </location>
</feature>
<sequence>MELTLHHHQPRKKNALRRNLSTLLCAVRRPPSAFEDDLEDEYGSFTTSSSSRATTATTPTTTRRNGESFHTNGIMYRNSVELMLHQEKQAEHRTPPHTPRGEDSSLLPSHQIDYQTISSWLSHTHSRRSPSLPRTTDVTLPLSEEGGGGEEEEEEEEEDDLEAEEDERDQPSQEDEEYWELEEEVSHFEEHEEDNLSTTESLNSSIWRRPPTTRPSLSRFPSSTSRVRNRTSRLPSRLPTNTRSTATTTQRRRSHDVASSRGDDNMIRVLSKPLGGVDNPSVEAFVVANQQQQQMDRSETTSSTVPQRMSSEASSVVSGTSVFSGIEEDEYSIDTGRSSLSTSLTSYYSSKYYKGGKDTFLAEDILDELEDYLRNRGLLGENESYLEELETFWKRQTNWFSPTSSTMGRDDEEEASELLEQDEDLVSTPSELPHVASSTLRGRPIHHHRGISTSTTSGETGTAAGHACYVWPRMGSF</sequence>
<feature type="compositionally biased region" description="Polar residues" evidence="1">
    <location>
        <begin position="196"/>
        <end position="206"/>
    </location>
</feature>
<reference evidence="2" key="1">
    <citation type="submission" date="2021-01" db="EMBL/GenBank/DDBJ databases">
        <authorList>
            <person name="Corre E."/>
            <person name="Pelletier E."/>
            <person name="Niang G."/>
            <person name="Scheremetjew M."/>
            <person name="Finn R."/>
            <person name="Kale V."/>
            <person name="Holt S."/>
            <person name="Cochrane G."/>
            <person name="Meng A."/>
            <person name="Brown T."/>
            <person name="Cohen L."/>
        </authorList>
    </citation>
    <scope>NUCLEOTIDE SEQUENCE</scope>
    <source>
        <strain evidence="2">CCMP127</strain>
    </source>
</reference>
<feature type="compositionally biased region" description="Low complexity" evidence="1">
    <location>
        <begin position="237"/>
        <end position="249"/>
    </location>
</feature>